<evidence type="ECO:0000313" key="1">
    <source>
        <dbReference type="EMBL" id="PHH71712.1"/>
    </source>
</evidence>
<dbReference type="AlphaFoldDB" id="A0A2C5YWI7"/>
<accession>A0A2C5YWI7</accession>
<dbReference type="OrthoDB" id="3903267at2759"/>
<sequence>MPAKIAAPNLLASDGHIIAAQLAMGEARKQAQLPKRIRSEESPFFAKRGLAAADTTHKAAVTQARITSALAGEASAENGIGDGGFDGIWTPGFHKAMQEMKMAPLRAASCQCLKGEIANPVAKDKLDVDEIRAAVEDAVEEAVEHQVAEALGPLRLIVKDLTDVGNVLGNVIEQASNESSREWEDLHEQNDVVSRQIDLQYRDIAQHSEMSRAQLRAQAKLVESQGSLVESHSGLLHTQNNMINFQTKLADAHSKIADATVQNQKSVKENLEKTCNLIDAQSKVADANVQTQKSAKENLETICNLVDAQTKIANANAHVEKLVKENLKTTCNLVDTTTQIEKLTQEKLETACNLVGALTQIIANLPTSIDKAIKESFNKAVIQAIMKGKDSVTSEIAAGHQKSQVAFQASAAFQHNPMDHYTVEEFMGYEGKDMSLDVGSAELSENAGSRKENRKRFGSVGAMWRRMTR</sequence>
<protein>
    <submittedName>
        <fullName evidence="1">Uncharacterized protein</fullName>
    </submittedName>
</protein>
<dbReference type="Proteomes" id="UP000226431">
    <property type="component" value="Unassembled WGS sequence"/>
</dbReference>
<name>A0A2C5YWI7_9HYPO</name>
<keyword evidence="2" id="KW-1185">Reference proteome</keyword>
<dbReference type="EMBL" id="NJES01000484">
    <property type="protein sequence ID" value="PHH71712.1"/>
    <property type="molecule type" value="Genomic_DNA"/>
</dbReference>
<reference evidence="1 2" key="1">
    <citation type="submission" date="2017-06" db="EMBL/GenBank/DDBJ databases">
        <title>Ant-infecting Ophiocordyceps genomes reveal a high diversity of potential behavioral manipulation genes and a possible major role for enterotoxins.</title>
        <authorList>
            <person name="De Bekker C."/>
            <person name="Evans H.C."/>
            <person name="Brachmann A."/>
            <person name="Hughes D.P."/>
        </authorList>
    </citation>
    <scope>NUCLEOTIDE SEQUENCE [LARGE SCALE GENOMIC DNA]</scope>
    <source>
        <strain evidence="1 2">Map16</strain>
    </source>
</reference>
<comment type="caution">
    <text evidence="1">The sequence shown here is derived from an EMBL/GenBank/DDBJ whole genome shotgun (WGS) entry which is preliminary data.</text>
</comment>
<dbReference type="STRING" id="2004952.A0A2C5YWI7"/>
<evidence type="ECO:0000313" key="2">
    <source>
        <dbReference type="Proteomes" id="UP000226431"/>
    </source>
</evidence>
<gene>
    <name evidence="1" type="ORF">CDD80_5050</name>
</gene>
<proteinExistence type="predicted"/>
<organism evidence="1 2">
    <name type="scientific">Ophiocordyceps camponoti-rufipedis</name>
    <dbReference type="NCBI Taxonomy" id="2004952"/>
    <lineage>
        <taxon>Eukaryota</taxon>
        <taxon>Fungi</taxon>
        <taxon>Dikarya</taxon>
        <taxon>Ascomycota</taxon>
        <taxon>Pezizomycotina</taxon>
        <taxon>Sordariomycetes</taxon>
        <taxon>Hypocreomycetidae</taxon>
        <taxon>Hypocreales</taxon>
        <taxon>Ophiocordycipitaceae</taxon>
        <taxon>Ophiocordyceps</taxon>
    </lineage>
</organism>